<dbReference type="SUPFAM" id="SSF48726">
    <property type="entry name" value="Immunoglobulin"/>
    <property type="match status" value="1"/>
</dbReference>
<evidence type="ECO:0000313" key="5">
    <source>
        <dbReference type="Proteomes" id="UP001488838"/>
    </source>
</evidence>
<dbReference type="Gene3D" id="2.60.40.10">
    <property type="entry name" value="Immunoglobulins"/>
    <property type="match status" value="1"/>
</dbReference>
<dbReference type="EMBL" id="JBBHLL010000278">
    <property type="protein sequence ID" value="KAK7807262.1"/>
    <property type="molecule type" value="Genomic_DNA"/>
</dbReference>
<name>A0AAW0HYZ9_MYOGA</name>
<evidence type="ECO:0000313" key="4">
    <source>
        <dbReference type="EMBL" id="KAK7807262.1"/>
    </source>
</evidence>
<dbReference type="Pfam" id="PF07654">
    <property type="entry name" value="C1-set"/>
    <property type="match status" value="1"/>
</dbReference>
<keyword evidence="2" id="KW-0325">Glycoprotein</keyword>
<keyword evidence="1" id="KW-1015">Disulfide bond</keyword>
<dbReference type="InterPro" id="IPR036179">
    <property type="entry name" value="Ig-like_dom_sf"/>
</dbReference>
<dbReference type="InterPro" id="IPR003597">
    <property type="entry name" value="Ig_C1-set"/>
</dbReference>
<protein>
    <recommendedName>
        <fullName evidence="3">Immunoglobulin C1-set domain-containing protein</fullName>
    </recommendedName>
</protein>
<dbReference type="InterPro" id="IPR013783">
    <property type="entry name" value="Ig-like_fold"/>
</dbReference>
<dbReference type="Proteomes" id="UP001488838">
    <property type="component" value="Unassembled WGS sequence"/>
</dbReference>
<dbReference type="SMART" id="SM00407">
    <property type="entry name" value="IGc1"/>
    <property type="match status" value="1"/>
</dbReference>
<dbReference type="InterPro" id="IPR051755">
    <property type="entry name" value="Ig-like_CS_Receptor"/>
</dbReference>
<feature type="domain" description="Immunoglobulin C1-set" evidence="3">
    <location>
        <begin position="51"/>
        <end position="130"/>
    </location>
</feature>
<gene>
    <name evidence="4" type="ORF">U0070_003262</name>
</gene>
<feature type="non-terminal residue" evidence="4">
    <location>
        <position position="151"/>
    </location>
</feature>
<evidence type="ECO:0000256" key="1">
    <source>
        <dbReference type="ARBA" id="ARBA00023157"/>
    </source>
</evidence>
<evidence type="ECO:0000259" key="3">
    <source>
        <dbReference type="SMART" id="SM00407"/>
    </source>
</evidence>
<accession>A0AAW0HYZ9</accession>
<comment type="caution">
    <text evidence="4">The sequence shown here is derived from an EMBL/GenBank/DDBJ whole genome shotgun (WGS) entry which is preliminary data.</text>
</comment>
<evidence type="ECO:0000256" key="2">
    <source>
        <dbReference type="ARBA" id="ARBA00023180"/>
    </source>
</evidence>
<dbReference type="PANTHER" id="PTHR19971">
    <property type="entry name" value="SIGNAL-REGULATORY PROTEIN BETA"/>
    <property type="match status" value="1"/>
</dbReference>
<dbReference type="AlphaFoldDB" id="A0AAW0HYZ9"/>
<proteinExistence type="predicted"/>
<sequence>MCMYTVKLQDTEFAVESLSPGLNVNSKLGLHSKPSLHVVLDPVARAPHEETVSFTCKSIDFSPQNITVNSPHHGDQQQPSDVGNLIYISVELVNKDGTYNWTSWVLVNTSVHEEDLVLTCQVEHDGLAPVLKSHTVVVHAQQKGQGTSTVS</sequence>
<keyword evidence="5" id="KW-1185">Reference proteome</keyword>
<reference evidence="4 5" key="1">
    <citation type="journal article" date="2023" name="bioRxiv">
        <title>Conserved and derived expression patterns and positive selection on dental genes reveal complex evolutionary context of ever-growing rodent molars.</title>
        <authorList>
            <person name="Calamari Z.T."/>
            <person name="Song A."/>
            <person name="Cohen E."/>
            <person name="Akter M."/>
            <person name="Roy R.D."/>
            <person name="Hallikas O."/>
            <person name="Christensen M.M."/>
            <person name="Li P."/>
            <person name="Marangoni P."/>
            <person name="Jernvall J."/>
            <person name="Klein O.D."/>
        </authorList>
    </citation>
    <scope>NUCLEOTIDE SEQUENCE [LARGE SCALE GENOMIC DNA]</scope>
    <source>
        <strain evidence="4">V071</strain>
    </source>
</reference>
<organism evidence="4 5">
    <name type="scientific">Myodes glareolus</name>
    <name type="common">Bank vole</name>
    <name type="synonym">Clethrionomys glareolus</name>
    <dbReference type="NCBI Taxonomy" id="447135"/>
    <lineage>
        <taxon>Eukaryota</taxon>
        <taxon>Metazoa</taxon>
        <taxon>Chordata</taxon>
        <taxon>Craniata</taxon>
        <taxon>Vertebrata</taxon>
        <taxon>Euteleostomi</taxon>
        <taxon>Mammalia</taxon>
        <taxon>Eutheria</taxon>
        <taxon>Euarchontoglires</taxon>
        <taxon>Glires</taxon>
        <taxon>Rodentia</taxon>
        <taxon>Myomorpha</taxon>
        <taxon>Muroidea</taxon>
        <taxon>Cricetidae</taxon>
        <taxon>Arvicolinae</taxon>
        <taxon>Myodes</taxon>
    </lineage>
</organism>